<sequence length="97" mass="10500">MRIDRLLYCLRFVKTRSAAQALVGEGHIRCNRQRVLRSSLCIKPGDVLTLPTGRTVRAVEVLSLPERRGSASEAALHYRILASGDAAGGLTTDAKAP</sequence>
<name>A0A850H5N4_9SPHN</name>
<dbReference type="Proteomes" id="UP000561438">
    <property type="component" value="Unassembled WGS sequence"/>
</dbReference>
<feature type="domain" description="RNA-binding S4" evidence="2">
    <location>
        <begin position="1"/>
        <end position="65"/>
    </location>
</feature>
<gene>
    <name evidence="3" type="ORF">HUV48_05320</name>
</gene>
<keyword evidence="1" id="KW-0694">RNA-binding</keyword>
<protein>
    <submittedName>
        <fullName evidence="3">RNA-binding S4 domain-containing protein</fullName>
    </submittedName>
</protein>
<dbReference type="InterPro" id="IPR036986">
    <property type="entry name" value="S4_RNA-bd_sf"/>
</dbReference>
<dbReference type="PROSITE" id="PS50889">
    <property type="entry name" value="S4"/>
    <property type="match status" value="1"/>
</dbReference>
<accession>A0A850H5N4</accession>
<evidence type="ECO:0000313" key="4">
    <source>
        <dbReference type="Proteomes" id="UP000561438"/>
    </source>
</evidence>
<evidence type="ECO:0000259" key="2">
    <source>
        <dbReference type="SMART" id="SM00363"/>
    </source>
</evidence>
<dbReference type="InterPro" id="IPR002942">
    <property type="entry name" value="S4_RNA-bd"/>
</dbReference>
<evidence type="ECO:0000313" key="3">
    <source>
        <dbReference type="EMBL" id="NVD44435.1"/>
    </source>
</evidence>
<reference evidence="3 4" key="1">
    <citation type="submission" date="2020-06" db="EMBL/GenBank/DDBJ databases">
        <title>Altererythrobacter sp. HHU K3-1.</title>
        <authorList>
            <person name="Zhang D."/>
            <person name="Xue H."/>
        </authorList>
    </citation>
    <scope>NUCLEOTIDE SEQUENCE [LARGE SCALE GENOMIC DNA]</scope>
    <source>
        <strain evidence="3 4">HHU K3-1</strain>
    </source>
</reference>
<dbReference type="CDD" id="cd00165">
    <property type="entry name" value="S4"/>
    <property type="match status" value="1"/>
</dbReference>
<evidence type="ECO:0000256" key="1">
    <source>
        <dbReference type="PROSITE-ProRule" id="PRU00182"/>
    </source>
</evidence>
<dbReference type="AlphaFoldDB" id="A0A850H5N4"/>
<dbReference type="Gene3D" id="3.10.290.10">
    <property type="entry name" value="RNA-binding S4 domain"/>
    <property type="match status" value="1"/>
</dbReference>
<dbReference type="SUPFAM" id="SSF55174">
    <property type="entry name" value="Alpha-L RNA-binding motif"/>
    <property type="match status" value="1"/>
</dbReference>
<dbReference type="SMART" id="SM00363">
    <property type="entry name" value="S4"/>
    <property type="match status" value="1"/>
</dbReference>
<organism evidence="3 4">
    <name type="scientific">Qipengyuania atrilutea</name>
    <dbReference type="NCBI Taxonomy" id="2744473"/>
    <lineage>
        <taxon>Bacteria</taxon>
        <taxon>Pseudomonadati</taxon>
        <taxon>Pseudomonadota</taxon>
        <taxon>Alphaproteobacteria</taxon>
        <taxon>Sphingomonadales</taxon>
        <taxon>Erythrobacteraceae</taxon>
        <taxon>Qipengyuania</taxon>
    </lineage>
</organism>
<dbReference type="GO" id="GO:0003723">
    <property type="term" value="F:RNA binding"/>
    <property type="evidence" value="ECO:0007669"/>
    <property type="project" value="UniProtKB-KW"/>
</dbReference>
<proteinExistence type="predicted"/>
<keyword evidence="4" id="KW-1185">Reference proteome</keyword>
<dbReference type="EMBL" id="JABWGV010000002">
    <property type="protein sequence ID" value="NVD44435.1"/>
    <property type="molecule type" value="Genomic_DNA"/>
</dbReference>
<comment type="caution">
    <text evidence="3">The sequence shown here is derived from an EMBL/GenBank/DDBJ whole genome shotgun (WGS) entry which is preliminary data.</text>
</comment>
<dbReference type="Pfam" id="PF01479">
    <property type="entry name" value="S4"/>
    <property type="match status" value="1"/>
</dbReference>